<dbReference type="RefSeq" id="WP_090972553.1">
    <property type="nucleotide sequence ID" value="NZ_FOLL01000004.1"/>
</dbReference>
<proteinExistence type="predicted"/>
<dbReference type="STRING" id="623281.SAMN05421747_104157"/>
<evidence type="ECO:0000313" key="2">
    <source>
        <dbReference type="EMBL" id="SFC10150.1"/>
    </source>
</evidence>
<feature type="signal peptide" evidence="1">
    <location>
        <begin position="1"/>
        <end position="24"/>
    </location>
</feature>
<evidence type="ECO:0000256" key="1">
    <source>
        <dbReference type="SAM" id="SignalP"/>
    </source>
</evidence>
<keyword evidence="1" id="KW-0732">Signal</keyword>
<keyword evidence="3" id="KW-1185">Reference proteome</keyword>
<dbReference type="OrthoDB" id="978645at2"/>
<dbReference type="Proteomes" id="UP000199577">
    <property type="component" value="Unassembled WGS sequence"/>
</dbReference>
<feature type="chain" id="PRO_5011732853" description="Outer membrane protein beta-barrel domain-containing protein" evidence="1">
    <location>
        <begin position="25"/>
        <end position="153"/>
    </location>
</feature>
<sequence length="153" mass="16760">MKKTIISSLFCVLFLLTVQHEVRAQSYRTAAGLFIDAGDGTTFVGPHIKHFFSASNAGQAMILFAGRTTIIGAEYSYNQPIAGAPGLTWNVGVGPQLAIRRENSDFYIRPLAGLEFKIPSAPLAFGLDWRPAWDVSNSYFTAGRFGVAFKFTF</sequence>
<reference evidence="2 3" key="1">
    <citation type="submission" date="2016-10" db="EMBL/GenBank/DDBJ databases">
        <authorList>
            <person name="de Groot N.N."/>
        </authorList>
    </citation>
    <scope>NUCLEOTIDE SEQUENCE [LARGE SCALE GENOMIC DNA]</scope>
    <source>
        <strain evidence="2 3">DSM 22900</strain>
    </source>
</reference>
<accession>A0A1I1GLZ2</accession>
<gene>
    <name evidence="2" type="ORF">SAMN05421747_104157</name>
</gene>
<protein>
    <recommendedName>
        <fullName evidence="4">Outer membrane protein beta-barrel domain-containing protein</fullName>
    </recommendedName>
</protein>
<evidence type="ECO:0008006" key="4">
    <source>
        <dbReference type="Google" id="ProtNLM"/>
    </source>
</evidence>
<name>A0A1I1GLZ2_9SPHI</name>
<dbReference type="AlphaFoldDB" id="A0A1I1GLZ2"/>
<evidence type="ECO:0000313" key="3">
    <source>
        <dbReference type="Proteomes" id="UP000199577"/>
    </source>
</evidence>
<dbReference type="EMBL" id="FOLL01000004">
    <property type="protein sequence ID" value="SFC10150.1"/>
    <property type="molecule type" value="Genomic_DNA"/>
</dbReference>
<organism evidence="2 3">
    <name type="scientific">Parapedobacter composti</name>
    <dbReference type="NCBI Taxonomy" id="623281"/>
    <lineage>
        <taxon>Bacteria</taxon>
        <taxon>Pseudomonadati</taxon>
        <taxon>Bacteroidota</taxon>
        <taxon>Sphingobacteriia</taxon>
        <taxon>Sphingobacteriales</taxon>
        <taxon>Sphingobacteriaceae</taxon>
        <taxon>Parapedobacter</taxon>
    </lineage>
</organism>